<evidence type="ECO:0000256" key="5">
    <source>
        <dbReference type="ARBA" id="ARBA00022692"/>
    </source>
</evidence>
<evidence type="ECO:0000313" key="10">
    <source>
        <dbReference type="EMBL" id="QYJ56383.1"/>
    </source>
</evidence>
<keyword evidence="6 9" id="KW-1133">Transmembrane helix</keyword>
<dbReference type="AlphaFoldDB" id="A0A8F9W8R1"/>
<sequence length="110" mass="12977">MPLIINVIMILLLMVINWSVCYTTNNMKPQSTEPFECGFTMTGSPRKPFSLSFYIMGLVFLFFDAEIILLLPMMLKFNFMMNMWMYSYMLVLTLIIISLLFEWLDGSLDW</sequence>
<keyword evidence="9" id="KW-0520">NAD</keyword>
<keyword evidence="9" id="KW-0830">Ubiquinone</keyword>
<dbReference type="GO" id="GO:0031966">
    <property type="term" value="C:mitochondrial membrane"/>
    <property type="evidence" value="ECO:0007669"/>
    <property type="project" value="UniProtKB-SubCell"/>
</dbReference>
<dbReference type="Gene3D" id="1.20.58.1610">
    <property type="entry name" value="NADH:ubiquinone/plastoquinone oxidoreductase, chain 3"/>
    <property type="match status" value="1"/>
</dbReference>
<comment type="similarity">
    <text evidence="2 9">Belongs to the complex I subunit 3 family.</text>
</comment>
<keyword evidence="5 9" id="KW-0812">Transmembrane</keyword>
<proteinExistence type="inferred from homology"/>
<dbReference type="GO" id="GO:0008137">
    <property type="term" value="F:NADH dehydrogenase (ubiquinone) activity"/>
    <property type="evidence" value="ECO:0007669"/>
    <property type="project" value="UniProtKB-UniRule"/>
</dbReference>
<dbReference type="PANTHER" id="PTHR11058">
    <property type="entry name" value="NADH-UBIQUINONE OXIDOREDUCTASE CHAIN 3"/>
    <property type="match status" value="1"/>
</dbReference>
<accession>A0A8F9W8R1</accession>
<evidence type="ECO:0000256" key="3">
    <source>
        <dbReference type="ARBA" id="ARBA00021007"/>
    </source>
</evidence>
<evidence type="ECO:0000256" key="2">
    <source>
        <dbReference type="ARBA" id="ARBA00008472"/>
    </source>
</evidence>
<feature type="transmembrane region" description="Helical" evidence="9">
    <location>
        <begin position="7"/>
        <end position="25"/>
    </location>
</feature>
<dbReference type="EMBL" id="MZ411548">
    <property type="protein sequence ID" value="QYJ56383.1"/>
    <property type="molecule type" value="Genomic_DNA"/>
</dbReference>
<comment type="catalytic activity">
    <reaction evidence="8 9">
        <text>a ubiquinone + NADH + 5 H(+)(in) = a ubiquinol + NAD(+) + 4 H(+)(out)</text>
        <dbReference type="Rhea" id="RHEA:29091"/>
        <dbReference type="Rhea" id="RHEA-COMP:9565"/>
        <dbReference type="Rhea" id="RHEA-COMP:9566"/>
        <dbReference type="ChEBI" id="CHEBI:15378"/>
        <dbReference type="ChEBI" id="CHEBI:16389"/>
        <dbReference type="ChEBI" id="CHEBI:17976"/>
        <dbReference type="ChEBI" id="CHEBI:57540"/>
        <dbReference type="ChEBI" id="CHEBI:57945"/>
        <dbReference type="EC" id="7.1.1.2"/>
    </reaction>
</comment>
<dbReference type="EC" id="7.1.1.2" evidence="9"/>
<comment type="function">
    <text evidence="9">Core subunit of the mitochondrial membrane respiratory chain NADH dehydrogenase (Complex I) which catalyzes electron transfer from NADH through the respiratory chain, using ubiquinone as an electron acceptor. Essential for the catalytic activity of complex I.</text>
</comment>
<gene>
    <name evidence="10" type="primary">nad3</name>
</gene>
<comment type="subcellular location">
    <subcellularLocation>
        <location evidence="1">Membrane</location>
    </subcellularLocation>
    <subcellularLocation>
        <location evidence="9">Mitochondrion membrane</location>
        <topology evidence="9">Multi-pass membrane protein</topology>
    </subcellularLocation>
</comment>
<name>A0A8F9W8R1_9CRUS</name>
<evidence type="ECO:0000256" key="1">
    <source>
        <dbReference type="ARBA" id="ARBA00004370"/>
    </source>
</evidence>
<dbReference type="GO" id="GO:0030964">
    <property type="term" value="C:NADH dehydrogenase complex"/>
    <property type="evidence" value="ECO:0007669"/>
    <property type="project" value="TreeGrafter"/>
</dbReference>
<feature type="transmembrane region" description="Helical" evidence="9">
    <location>
        <begin position="83"/>
        <end position="104"/>
    </location>
</feature>
<geneLocation type="mitochondrion" evidence="10"/>
<evidence type="ECO:0000256" key="9">
    <source>
        <dbReference type="RuleBase" id="RU003640"/>
    </source>
</evidence>
<keyword evidence="9" id="KW-0249">Electron transport</keyword>
<dbReference type="InterPro" id="IPR000440">
    <property type="entry name" value="NADH_UbQ/plastoQ_OxRdtase_su3"/>
</dbReference>
<dbReference type="InterPro" id="IPR038430">
    <property type="entry name" value="NDAH_ubi_oxred_su3_sf"/>
</dbReference>
<dbReference type="PANTHER" id="PTHR11058:SF9">
    <property type="entry name" value="NADH-UBIQUINONE OXIDOREDUCTASE CHAIN 3"/>
    <property type="match status" value="1"/>
</dbReference>
<keyword evidence="9 10" id="KW-0496">Mitochondrion</keyword>
<evidence type="ECO:0000256" key="4">
    <source>
        <dbReference type="ARBA" id="ARBA00022448"/>
    </source>
</evidence>
<evidence type="ECO:0000256" key="8">
    <source>
        <dbReference type="ARBA" id="ARBA00049551"/>
    </source>
</evidence>
<evidence type="ECO:0000256" key="7">
    <source>
        <dbReference type="ARBA" id="ARBA00023136"/>
    </source>
</evidence>
<keyword evidence="7 9" id="KW-0472">Membrane</keyword>
<keyword evidence="4 9" id="KW-0813">Transport</keyword>
<keyword evidence="9" id="KW-1278">Translocase</keyword>
<reference evidence="10" key="1">
    <citation type="submission" date="2021-06" db="EMBL/GenBank/DDBJ databases">
        <authorList>
            <person name="Peng M."/>
            <person name="Chen X."/>
            <person name="Zeng D."/>
            <person name="Yang C."/>
            <person name="Zhu W."/>
            <person name="Pan C."/>
        </authorList>
    </citation>
    <scope>NUCLEOTIDE SEQUENCE</scope>
    <source>
        <strain evidence="10">X1</strain>
    </source>
</reference>
<keyword evidence="9" id="KW-0679">Respiratory chain</keyword>
<dbReference type="Pfam" id="PF00507">
    <property type="entry name" value="Oxidored_q4"/>
    <property type="match status" value="1"/>
</dbReference>
<feature type="transmembrane region" description="Helical" evidence="9">
    <location>
        <begin position="51"/>
        <end position="71"/>
    </location>
</feature>
<organism evidence="10">
    <name type="scientific">Sacculina sp. 'Beibu Gulf'</name>
    <dbReference type="NCBI Taxonomy" id="2861897"/>
    <lineage>
        <taxon>Eukaryota</taxon>
        <taxon>Metazoa</taxon>
        <taxon>Ecdysozoa</taxon>
        <taxon>Arthropoda</taxon>
        <taxon>Crustacea</taxon>
        <taxon>Multicrustacea</taxon>
        <taxon>Cirripedia</taxon>
        <taxon>Rhizocephala</taxon>
        <taxon>Sacculinidae</taxon>
        <taxon>Sacculina</taxon>
    </lineage>
</organism>
<evidence type="ECO:0000256" key="6">
    <source>
        <dbReference type="ARBA" id="ARBA00022989"/>
    </source>
</evidence>
<protein>
    <recommendedName>
        <fullName evidence="3 9">NADH-ubiquinone oxidoreductase chain 3</fullName>
        <ecNumber evidence="9">7.1.1.2</ecNumber>
    </recommendedName>
</protein>